<comment type="caution">
    <text evidence="2">The sequence shown here is derived from an EMBL/GenBank/DDBJ whole genome shotgun (WGS) entry which is preliminary data.</text>
</comment>
<feature type="region of interest" description="Disordered" evidence="1">
    <location>
        <begin position="278"/>
        <end position="302"/>
    </location>
</feature>
<dbReference type="EMBL" id="CAMPGE010019253">
    <property type="protein sequence ID" value="CAI2377603.1"/>
    <property type="molecule type" value="Genomic_DNA"/>
</dbReference>
<evidence type="ECO:0000313" key="2">
    <source>
        <dbReference type="EMBL" id="CAI2377603.1"/>
    </source>
</evidence>
<accession>A0AAD2D2V3</accession>
<evidence type="ECO:0000313" key="3">
    <source>
        <dbReference type="Proteomes" id="UP001295684"/>
    </source>
</evidence>
<feature type="region of interest" description="Disordered" evidence="1">
    <location>
        <begin position="546"/>
        <end position="574"/>
    </location>
</feature>
<feature type="compositionally biased region" description="Basic and acidic residues" evidence="1">
    <location>
        <begin position="546"/>
        <end position="566"/>
    </location>
</feature>
<feature type="region of interest" description="Disordered" evidence="1">
    <location>
        <begin position="316"/>
        <end position="342"/>
    </location>
</feature>
<feature type="compositionally biased region" description="Polar residues" evidence="1">
    <location>
        <begin position="332"/>
        <end position="342"/>
    </location>
</feature>
<dbReference type="Proteomes" id="UP001295684">
    <property type="component" value="Unassembled WGS sequence"/>
</dbReference>
<keyword evidence="3" id="KW-1185">Reference proteome</keyword>
<name>A0AAD2D2V3_EUPCR</name>
<evidence type="ECO:0000256" key="1">
    <source>
        <dbReference type="SAM" id="MobiDB-lite"/>
    </source>
</evidence>
<reference evidence="2" key="1">
    <citation type="submission" date="2023-07" db="EMBL/GenBank/DDBJ databases">
        <authorList>
            <consortium name="AG Swart"/>
            <person name="Singh M."/>
            <person name="Singh A."/>
            <person name="Seah K."/>
            <person name="Emmerich C."/>
        </authorList>
    </citation>
    <scope>NUCLEOTIDE SEQUENCE</scope>
    <source>
        <strain evidence="2">DP1</strain>
    </source>
</reference>
<dbReference type="AlphaFoldDB" id="A0AAD2D2V3"/>
<proteinExistence type="predicted"/>
<gene>
    <name evidence="2" type="ORF">ECRASSUSDP1_LOCUS18991</name>
</gene>
<organism evidence="2 3">
    <name type="scientific">Euplotes crassus</name>
    <dbReference type="NCBI Taxonomy" id="5936"/>
    <lineage>
        <taxon>Eukaryota</taxon>
        <taxon>Sar</taxon>
        <taxon>Alveolata</taxon>
        <taxon>Ciliophora</taxon>
        <taxon>Intramacronucleata</taxon>
        <taxon>Spirotrichea</taxon>
        <taxon>Hypotrichia</taxon>
        <taxon>Euplotida</taxon>
        <taxon>Euplotidae</taxon>
        <taxon>Moneuplotes</taxon>
    </lineage>
</organism>
<protein>
    <submittedName>
        <fullName evidence="2">Uncharacterized protein</fullName>
    </submittedName>
</protein>
<sequence length="912" mass="105386">MDQIHGIILSLQDLYSKKSHKPRKVYSINYANNKIYQKRAQGEYMSQERASYNQEYIEGAPSARSAYHSEQKIRELNSDHIIPEEPISHNISYDNLFKNSTEPIPEEVDPVTKFLAKIEADLQQESTEDIAKHKKKLNSKKIGAIERVKSRQEVINKEHYHDYCNDFPEYFDDQQPGEYPTNYHHSKLLQYTKPSIMAMLQKEPPKQELTHKEKRDLQLYKLKTMIKYKEEIQRLKNQSERERRITSKASSRALDTFNKSLYPKDAKSVSQTRVKSHTAVGFYHKNNTKPSSKTRYSQKREKIKISQLNTHISFKRRNKVRSSQINKRDRMNFNSYDQNQQISEDKERTFGYSTNKSDNSPKFAPHTQFAPTRFRRQPQFRISVPVSKLEQDKDVLKTILKESPQLIEFLLKSHQKDSDSEENEQITKALKKLFEENPDQDLPNKKDIINLISSNEKSSITIFDPFLNIKKSGSTNNPIHTSRRTEELRNNLVSETYKIVHNMLSGKKLRANRTDSPQLCEKVSEKMQLDIPFLKEFIRTITYEQDIPKGDENKDESNGKETKQNEEFSTIPAGQSLVKLKPNYTSSSFYSHKPLDTTSKVGASDYNKVNNLDETISLKKLSDVNKDIRNVSDEVTKMNLLREKKSTKQVANSPLKMNETNEYKDVSFSVPKLVTYNNRKAANRNFNQNTKLVTSNTLRSVSKTSDKPVSARNYSVLIPQSDSGYILGSYPHDKSKVTKKKINKCTFKNFSNSTSRVPNKLSQPKKAKINNFARISLYKQKNNKKSTKNSVRGVMTTNSSQDFKSTQLAHVRSLQKQMENLKDLNTRENTILRSSLESLLQGHQDVQNSTTKPTQTGLYKNKYSPKNSTTSTKMAISAPKSIQNSLLRKILPKKFKVERKNICSKVSVFPPS</sequence>